<dbReference type="AlphaFoldDB" id="A0A2P2JD65"/>
<name>A0A2P2JD65_RHIMU</name>
<evidence type="ECO:0000313" key="1">
    <source>
        <dbReference type="EMBL" id="MBW91393.1"/>
    </source>
</evidence>
<accession>A0A2P2JD65</accession>
<dbReference type="EMBL" id="GGEC01010910">
    <property type="protein sequence ID" value="MBW91393.1"/>
    <property type="molecule type" value="Transcribed_RNA"/>
</dbReference>
<sequence length="57" mass="6566">MVKIGQHRIQHVARLRALKYQCLFPSFNEFWGPLFELPFGSSFLGGFYLQHGYCTGA</sequence>
<protein>
    <submittedName>
        <fullName evidence="1">Uncharacterized protein MANES_08G020900</fullName>
    </submittedName>
</protein>
<proteinExistence type="predicted"/>
<organism evidence="1">
    <name type="scientific">Rhizophora mucronata</name>
    <name type="common">Asiatic mangrove</name>
    <dbReference type="NCBI Taxonomy" id="61149"/>
    <lineage>
        <taxon>Eukaryota</taxon>
        <taxon>Viridiplantae</taxon>
        <taxon>Streptophyta</taxon>
        <taxon>Embryophyta</taxon>
        <taxon>Tracheophyta</taxon>
        <taxon>Spermatophyta</taxon>
        <taxon>Magnoliopsida</taxon>
        <taxon>eudicotyledons</taxon>
        <taxon>Gunneridae</taxon>
        <taxon>Pentapetalae</taxon>
        <taxon>rosids</taxon>
        <taxon>fabids</taxon>
        <taxon>Malpighiales</taxon>
        <taxon>Rhizophoraceae</taxon>
        <taxon>Rhizophora</taxon>
    </lineage>
</organism>
<reference evidence="1" key="1">
    <citation type="submission" date="2018-02" db="EMBL/GenBank/DDBJ databases">
        <title>Rhizophora mucronata_Transcriptome.</title>
        <authorList>
            <person name="Meera S.P."/>
            <person name="Sreeshan A."/>
            <person name="Augustine A."/>
        </authorList>
    </citation>
    <scope>NUCLEOTIDE SEQUENCE</scope>
    <source>
        <tissue evidence="1">Leaf</tissue>
    </source>
</reference>